<feature type="signal peptide" evidence="2">
    <location>
        <begin position="1"/>
        <end position="29"/>
    </location>
</feature>
<dbReference type="GO" id="GO:0043708">
    <property type="term" value="P:cell adhesion involved in biofilm formation"/>
    <property type="evidence" value="ECO:0007669"/>
    <property type="project" value="InterPro"/>
</dbReference>
<dbReference type="NCBIfam" id="TIGR03938">
    <property type="entry name" value="deacetyl_PgaB"/>
    <property type="match status" value="1"/>
</dbReference>
<keyword evidence="1 2" id="KW-0732">Signal</keyword>
<comment type="caution">
    <text evidence="4">The sequence shown here is derived from an EMBL/GenBank/DDBJ whole genome shotgun (WGS) entry which is preliminary data.</text>
</comment>
<proteinExistence type="predicted"/>
<dbReference type="Gene3D" id="3.20.20.370">
    <property type="entry name" value="Glycoside hydrolase/deacetylase"/>
    <property type="match status" value="1"/>
</dbReference>
<dbReference type="OrthoDB" id="9778320at2"/>
<dbReference type="EMBL" id="AAWL01000001">
    <property type="protein sequence ID" value="EAX48935.1"/>
    <property type="molecule type" value="Genomic_DNA"/>
</dbReference>
<dbReference type="InterPro" id="IPR011330">
    <property type="entry name" value="Glyco_hydro/deAcase_b/a-brl"/>
</dbReference>
<gene>
    <name evidence="4" type="ORF">TcarDRAFT_2624</name>
</gene>
<accession>A1HM88</accession>
<evidence type="ECO:0000256" key="1">
    <source>
        <dbReference type="ARBA" id="ARBA00022729"/>
    </source>
</evidence>
<dbReference type="PROSITE" id="PS51677">
    <property type="entry name" value="NODB"/>
    <property type="match status" value="1"/>
</dbReference>
<dbReference type="RefSeq" id="WP_007288142.1">
    <property type="nucleotide sequence ID" value="NZ_AAWL01000001.1"/>
</dbReference>
<dbReference type="InterPro" id="IPR023854">
    <property type="entry name" value="PGA_deacetylase_PgaB"/>
</dbReference>
<dbReference type="Pfam" id="PF14883">
    <property type="entry name" value="GHL13"/>
    <property type="match status" value="1"/>
</dbReference>
<dbReference type="Gene3D" id="3.20.20.80">
    <property type="entry name" value="Glycosidases"/>
    <property type="match status" value="1"/>
</dbReference>
<dbReference type="eggNOG" id="COG0726">
    <property type="taxonomic scope" value="Bacteria"/>
</dbReference>
<dbReference type="AlphaFoldDB" id="A1HM88"/>
<dbReference type="PANTHER" id="PTHR34216">
    <property type="match status" value="1"/>
</dbReference>
<dbReference type="Pfam" id="PF01522">
    <property type="entry name" value="Polysacc_deac_1"/>
    <property type="match status" value="1"/>
</dbReference>
<name>A1HM88_9FIRM</name>
<organism evidence="4 5">
    <name type="scientific">Thermosinus carboxydivorans Nor1</name>
    <dbReference type="NCBI Taxonomy" id="401526"/>
    <lineage>
        <taxon>Bacteria</taxon>
        <taxon>Bacillati</taxon>
        <taxon>Bacillota</taxon>
        <taxon>Negativicutes</taxon>
        <taxon>Selenomonadales</taxon>
        <taxon>Sporomusaceae</taxon>
        <taxon>Thermosinus</taxon>
    </lineage>
</organism>
<dbReference type="GO" id="GO:0005975">
    <property type="term" value="P:carbohydrate metabolic process"/>
    <property type="evidence" value="ECO:0007669"/>
    <property type="project" value="InterPro"/>
</dbReference>
<reference evidence="4 5" key="1">
    <citation type="submission" date="2007-01" db="EMBL/GenBank/DDBJ databases">
        <title>Annotation of the draft genome assembly of Thermosinus carboxydivorans Nor1.</title>
        <authorList>
            <consortium name="US DOE Joint Genome Institute (JGI-ORNL)"/>
            <person name="Larimer F."/>
            <person name="Land M."/>
            <person name="Hauser L."/>
        </authorList>
    </citation>
    <scope>NUCLEOTIDE SEQUENCE [LARGE SCALE GENOMIC DNA]</scope>
    <source>
        <strain evidence="4 5">Nor1</strain>
    </source>
</reference>
<dbReference type="InterPro" id="IPR032772">
    <property type="entry name" value="PGA_deacetylase_PgaB_C"/>
</dbReference>
<sequence length="621" mass="70404" precursor="true">MLRKCCLLVGLVFLLNIVAISGAAAGVQAAPEVPVLCYHDIGNPRGNPYTVTKERLREHFEWLKTNGFQPISVEEYLKAKQGLAILPDKAVMLTFDDGYLSFYTDVYPLLKEYKYPAVLAVVTSWLQTEPPAGIGPLVTWEQMREMEQSGLVTIASHTHDLHRYVPANPDGDLGQAVSTFIYKDGSYESEASYRQRIAADLEITQRVISGHLGHPSRVLVWPYGEYTQIAIDEAYKKGFQLLFTLENNGATALHGELGVRRMIVYNNPAAEKIAPYVQTGKIQAPLRVGQLDIDLIYDASPQQMAENLETAIAYLRKAKINTVILQSFADEQGTGNIQELYFYTSAAPVKKDVLNHIIQRLHREKFQVYAWMPTLAGQWLLTGHPEDEVAAWDNKNKGWYRRATPFSPRVAAELKKVFRDLAAYNPIDGILFQDDLYLNDYEDFSPAAKAAFREKFNRELTPAALNDPQVRQEWINLKVQAMNKLTAELMDEVRRYRPQAKFARNIYPSAVLSPEAKAWLAQDYAEFLQLYDYTVIMCYPALEKVPKPERWLADLAKAALAYPGAAERTVFKLQAYDWEKKRWIAPAVLKKQVAILKENGAVNIGYYPLNIYSSKMAQLPF</sequence>
<dbReference type="SUPFAM" id="SSF88713">
    <property type="entry name" value="Glycoside hydrolase/deacetylase"/>
    <property type="match status" value="1"/>
</dbReference>
<evidence type="ECO:0000259" key="3">
    <source>
        <dbReference type="PROSITE" id="PS51677"/>
    </source>
</evidence>
<dbReference type="Proteomes" id="UP000005139">
    <property type="component" value="Unassembled WGS sequence"/>
</dbReference>
<dbReference type="PANTHER" id="PTHR34216:SF7">
    <property type="entry name" value="POLY-BETA-1,6-N-ACETYL-D-GLUCOSAMINE N-DEACETYLASE"/>
    <property type="match status" value="1"/>
</dbReference>
<evidence type="ECO:0000313" key="5">
    <source>
        <dbReference type="Proteomes" id="UP000005139"/>
    </source>
</evidence>
<feature type="domain" description="NodB homology" evidence="3">
    <location>
        <begin position="89"/>
        <end position="323"/>
    </location>
</feature>
<reference evidence="4 5" key="2">
    <citation type="submission" date="2007-01" db="EMBL/GenBank/DDBJ databases">
        <title>Sequencing of the draft genome and assembly of Thermosinus carboxydivorans Nor1.</title>
        <authorList>
            <consortium name="US DOE Joint Genome Institute (JGI-PGF)"/>
            <person name="Copeland A."/>
            <person name="Lucas S."/>
            <person name="Lapidus A."/>
            <person name="Barry K."/>
            <person name="Glavina del Rio T."/>
            <person name="Dalin E."/>
            <person name="Tice H."/>
            <person name="Bruce D."/>
            <person name="Pitluck S."/>
            <person name="Richardson P."/>
        </authorList>
    </citation>
    <scope>NUCLEOTIDE SEQUENCE [LARGE SCALE GENOMIC DNA]</scope>
    <source>
        <strain evidence="4 5">Nor1</strain>
    </source>
</reference>
<evidence type="ECO:0000313" key="4">
    <source>
        <dbReference type="EMBL" id="EAX48935.1"/>
    </source>
</evidence>
<protein>
    <submittedName>
        <fullName evidence="4">Polysaccharide deacetylase</fullName>
    </submittedName>
</protein>
<feature type="chain" id="PRO_5002634545" evidence="2">
    <location>
        <begin position="30"/>
        <end position="621"/>
    </location>
</feature>
<dbReference type="GO" id="GO:0016810">
    <property type="term" value="F:hydrolase activity, acting on carbon-nitrogen (but not peptide) bonds"/>
    <property type="evidence" value="ECO:0007669"/>
    <property type="project" value="InterPro"/>
</dbReference>
<evidence type="ECO:0000256" key="2">
    <source>
        <dbReference type="SAM" id="SignalP"/>
    </source>
</evidence>
<dbReference type="InterPro" id="IPR002509">
    <property type="entry name" value="NODB_dom"/>
</dbReference>
<dbReference type="InterPro" id="IPR051398">
    <property type="entry name" value="Polysacch_Deacetylase"/>
</dbReference>
<keyword evidence="5" id="KW-1185">Reference proteome</keyword>